<accession>Q3URZ5</accession>
<dbReference type="AlphaFoldDB" id="Q3URZ5"/>
<organism evidence="2">
    <name type="scientific">Mus musculus</name>
    <name type="common">Mouse</name>
    <dbReference type="NCBI Taxonomy" id="10090"/>
    <lineage>
        <taxon>Eukaryota</taxon>
        <taxon>Metazoa</taxon>
        <taxon>Chordata</taxon>
        <taxon>Craniata</taxon>
        <taxon>Vertebrata</taxon>
        <taxon>Euteleostomi</taxon>
        <taxon>Mammalia</taxon>
        <taxon>Eutheria</taxon>
        <taxon>Euarchontoglires</taxon>
        <taxon>Glires</taxon>
        <taxon>Rodentia</taxon>
        <taxon>Myomorpha</taxon>
        <taxon>Muroidea</taxon>
        <taxon>Muridae</taxon>
        <taxon>Murinae</taxon>
        <taxon>Mus</taxon>
        <taxon>Mus</taxon>
    </lineage>
</organism>
<name>Q3URZ5_MOUSE</name>
<evidence type="ECO:0000313" key="3">
    <source>
        <dbReference type="MGI" id="MGI:3642596"/>
    </source>
</evidence>
<dbReference type="PeptideAtlas" id="Q3URZ5"/>
<reference evidence="2" key="8">
    <citation type="journal article" date="2005" name="Science">
        <title>Antisense Transcription in the Mammalian Transcriptome.</title>
        <authorList>
            <consortium name="RIKEN Genome Exploration Research Group and Genome Science Group (Genome Network Project Core Group) and the FANTOM Consortium"/>
        </authorList>
    </citation>
    <scope>NUCLEOTIDE SEQUENCE</scope>
    <source>
        <strain evidence="2">C57BL/6J</strain>
        <tissue evidence="2">Head</tissue>
    </source>
</reference>
<sequence>MAGGYRGQAGSGAPRPRCPRRPALRPPTSAAVPGSEPSGQGLPPPPRLLAASSAPSGVSAPPRKGGGVGGSGDAGLGPLRSLAPLLSSSRAAEKFGSPSSDLLLSPPPSFRQLLSSSLRSTRGAGPSGLTWQVDLCTQRRWESLELSLEKEAGLRGGLTKLLFL</sequence>
<reference evidence="2" key="4">
    <citation type="journal article" date="2001" name="Nature">
        <title>Functional annotation of a full-length mouse cDNA collection.</title>
        <authorList>
            <consortium name="The RIKEN Genome Exploration Research Group Phase II Team and the FANTOM Consortium"/>
        </authorList>
    </citation>
    <scope>NUCLEOTIDE SEQUENCE</scope>
    <source>
        <strain evidence="2">C57BL/6J</strain>
        <tissue evidence="2">Head</tissue>
    </source>
</reference>
<evidence type="ECO:0000313" key="2">
    <source>
        <dbReference type="EMBL" id="BAE24542.1"/>
    </source>
</evidence>
<dbReference type="MGI" id="MGI:3642596">
    <property type="gene designation" value="Gm10605"/>
</dbReference>
<evidence type="ECO:0000256" key="1">
    <source>
        <dbReference type="SAM" id="MobiDB-lite"/>
    </source>
</evidence>
<protein>
    <submittedName>
        <fullName evidence="2">Uncharacterized protein</fullName>
    </submittedName>
</protein>
<dbReference type="EMBL" id="AK141001">
    <property type="protein sequence ID" value="BAE24542.1"/>
    <property type="molecule type" value="mRNA"/>
</dbReference>
<gene>
    <name evidence="3" type="primary">Gm10605</name>
</gene>
<reference evidence="2" key="3">
    <citation type="journal article" date="2000" name="Genome Res.">
        <title>RIKEN integrated sequence analysis (RISA) system--384-format sequencing pipeline with 384 multicapillary sequencer.</title>
        <authorList>
            <person name="Shibata K."/>
            <person name="Itoh M."/>
            <person name="Aizawa K."/>
            <person name="Nagaoka S."/>
            <person name="Sasaki N."/>
            <person name="Carninci P."/>
            <person name="Konno H."/>
            <person name="Akiyama J."/>
            <person name="Nishi K."/>
            <person name="Kitsunai T."/>
            <person name="Tashiro H."/>
            <person name="Itoh M."/>
            <person name="Sumi N."/>
            <person name="Ishii Y."/>
            <person name="Nakamura S."/>
            <person name="Hazama M."/>
            <person name="Nishine T."/>
            <person name="Harada A."/>
            <person name="Yamamoto R."/>
            <person name="Matsumoto H."/>
            <person name="Sakaguchi S."/>
            <person name="Ikegami T."/>
            <person name="Kashiwagi K."/>
            <person name="Fujiwake S."/>
            <person name="Inoue K."/>
            <person name="Togawa Y."/>
            <person name="Izawa M."/>
            <person name="Ohara E."/>
            <person name="Watahiki M."/>
            <person name="Yoneda Y."/>
            <person name="Ishikawa T."/>
            <person name="Ozawa K."/>
            <person name="Tanaka T."/>
            <person name="Matsuura S."/>
            <person name="Kawai J."/>
            <person name="Okazaki Y."/>
            <person name="Muramatsu M."/>
            <person name="Inoue Y."/>
            <person name="Kira A."/>
            <person name="Hayashizaki Y."/>
        </authorList>
    </citation>
    <scope>NUCLEOTIDE SEQUENCE</scope>
    <source>
        <strain evidence="2">C57BL/6J</strain>
        <tissue evidence="2">Head</tissue>
    </source>
</reference>
<feature type="region of interest" description="Disordered" evidence="1">
    <location>
        <begin position="1"/>
        <end position="81"/>
    </location>
</feature>
<reference evidence="2" key="5">
    <citation type="journal article" date="2002" name="Nature">
        <title>Analysis of the mouse transcriptome based on functional annotation of 60,770 full-length cDNAs.</title>
        <authorList>
            <consortium name="The FANTOM Consortium and the RIKEN Genome Exploration Research Group Phase I and II Team"/>
        </authorList>
    </citation>
    <scope>NUCLEOTIDE SEQUENCE</scope>
    <source>
        <strain evidence="2">C57BL/6J</strain>
        <tissue evidence="2">Head</tissue>
    </source>
</reference>
<reference evidence="2" key="6">
    <citation type="submission" date="2004-03" db="EMBL/GenBank/DDBJ databases">
        <authorList>
            <person name="Arakawa T."/>
            <person name="Carninci P."/>
            <person name="Fukuda S."/>
            <person name="Hashizume W."/>
            <person name="Hayashida K."/>
            <person name="Hori F."/>
            <person name="Iida J."/>
            <person name="Imamura K."/>
            <person name="Imotani K."/>
            <person name="Itoh M."/>
            <person name="Kanagawa S."/>
            <person name="Kawai J."/>
            <person name="Kojima M."/>
            <person name="Konno H."/>
            <person name="Murata M."/>
            <person name="Nakamura M."/>
            <person name="Ninomiya N."/>
            <person name="Nishiyori H."/>
            <person name="Nomura K."/>
            <person name="Ohno M."/>
            <person name="Sakazume N."/>
            <person name="Sano H."/>
            <person name="Sasaki D."/>
            <person name="Shibata K."/>
            <person name="Shiraki T."/>
            <person name="Tagami M."/>
            <person name="Tagami Y."/>
            <person name="Waki K."/>
            <person name="Watahiki A."/>
            <person name="Muramatsu M."/>
            <person name="Hayashizaki Y."/>
        </authorList>
    </citation>
    <scope>NUCLEOTIDE SEQUENCE</scope>
    <source>
        <strain evidence="2">C57BL/6J</strain>
        <tissue evidence="2">Head</tissue>
    </source>
</reference>
<feature type="compositionally biased region" description="Gly residues" evidence="1">
    <location>
        <begin position="64"/>
        <end position="75"/>
    </location>
</feature>
<feature type="compositionally biased region" description="Gly residues" evidence="1">
    <location>
        <begin position="1"/>
        <end position="10"/>
    </location>
</feature>
<reference evidence="2" key="2">
    <citation type="journal article" date="2000" name="Genome Res.">
        <title>Normalization and subtraction of cap-trapper-selected cDNAs to prepare full-length cDNA libraries for rapid discovery of new genes.</title>
        <authorList>
            <person name="Carninci P."/>
            <person name="Shibata Y."/>
            <person name="Hayatsu N."/>
            <person name="Sugahara Y."/>
            <person name="Shibata K."/>
            <person name="Itoh M."/>
            <person name="Konno H."/>
            <person name="Okazaki Y."/>
            <person name="Muramatsu M."/>
            <person name="Hayashizaki Y."/>
        </authorList>
    </citation>
    <scope>NUCLEOTIDE SEQUENCE</scope>
    <source>
        <strain evidence="2">C57BL/6J</strain>
        <tissue evidence="2">Head</tissue>
    </source>
</reference>
<proteinExistence type="evidence at transcript level"/>
<reference evidence="2" key="7">
    <citation type="journal article" date="2005" name="Science">
        <title>The Transcriptional Landscape of the Mammalian Genome.</title>
        <authorList>
            <consortium name="The FANTOM Consortium"/>
            <consortium name="Riken Genome Exploration Research Group and Genome Science Group (Genome Network Project Core Group)"/>
        </authorList>
    </citation>
    <scope>NUCLEOTIDE SEQUENCE</scope>
    <source>
        <strain evidence="2">C57BL/6J</strain>
        <tissue evidence="2">Head</tissue>
    </source>
</reference>
<reference evidence="2" key="1">
    <citation type="journal article" date="1999" name="Methods Enzymol.">
        <title>High-efficiency full-length cDNA cloning.</title>
        <authorList>
            <person name="Carninci P."/>
            <person name="Hayashizaki Y."/>
        </authorList>
    </citation>
    <scope>NUCLEOTIDE SEQUENCE</scope>
    <source>
        <strain evidence="2">C57BL/6J</strain>
        <tissue evidence="2">Head</tissue>
    </source>
</reference>
<dbReference type="AGR" id="MGI:3642596"/>
<feature type="compositionally biased region" description="Low complexity" evidence="1">
    <location>
        <begin position="48"/>
        <end position="62"/>
    </location>
</feature>